<evidence type="ECO:0000259" key="9">
    <source>
        <dbReference type="Pfam" id="PF01488"/>
    </source>
</evidence>
<name>A0AAJ6CSL3_9CHLR</name>
<feature type="binding site" evidence="8">
    <location>
        <position position="78"/>
    </location>
    <ligand>
        <name>NADP(+)</name>
        <dbReference type="ChEBI" id="CHEBI:58349"/>
    </ligand>
</feature>
<gene>
    <name evidence="8 12" type="primary">aroE</name>
    <name evidence="11" type="ORF">GKO46_02385</name>
    <name evidence="12" type="ORF">GKO48_06875</name>
</gene>
<comment type="pathway">
    <text evidence="1 8">Metabolic intermediate biosynthesis; chorismate biosynthesis; chorismate from D-erythrose 4-phosphate and phosphoenolpyruvate: step 4/7.</text>
</comment>
<feature type="binding site" evidence="8">
    <location>
        <position position="224"/>
    </location>
    <ligand>
        <name>NADP(+)</name>
        <dbReference type="ChEBI" id="CHEBI:58349"/>
    </ligand>
</feature>
<dbReference type="Pfam" id="PF01488">
    <property type="entry name" value="Shikimate_DH"/>
    <property type="match status" value="1"/>
</dbReference>
<evidence type="ECO:0000256" key="1">
    <source>
        <dbReference type="ARBA" id="ARBA00004871"/>
    </source>
</evidence>
<feature type="binding site" evidence="8">
    <location>
        <begin position="151"/>
        <end position="156"/>
    </location>
    <ligand>
        <name>NADP(+)</name>
        <dbReference type="ChEBI" id="CHEBI:58349"/>
    </ligand>
</feature>
<dbReference type="GO" id="GO:0008652">
    <property type="term" value="P:amino acid biosynthetic process"/>
    <property type="evidence" value="ECO:0007669"/>
    <property type="project" value="UniProtKB-KW"/>
</dbReference>
<proteinExistence type="inferred from homology"/>
<feature type="domain" description="Shikimate dehydrogenase substrate binding N-terminal" evidence="10">
    <location>
        <begin position="7"/>
        <end position="89"/>
    </location>
</feature>
<dbReference type="SUPFAM" id="SSF53223">
    <property type="entry name" value="Aminoacid dehydrogenase-like, N-terminal domain"/>
    <property type="match status" value="1"/>
</dbReference>
<dbReference type="EC" id="1.1.1.25" evidence="2 8"/>
<dbReference type="GO" id="GO:0005829">
    <property type="term" value="C:cytosol"/>
    <property type="evidence" value="ECO:0007669"/>
    <property type="project" value="TreeGrafter"/>
</dbReference>
<feature type="domain" description="Quinate/shikimate 5-dehydrogenase/glutamyl-tRNA reductase" evidence="9">
    <location>
        <begin position="117"/>
        <end position="174"/>
    </location>
</feature>
<feature type="binding site" evidence="8">
    <location>
        <position position="102"/>
    </location>
    <ligand>
        <name>shikimate</name>
        <dbReference type="ChEBI" id="CHEBI:36208"/>
    </ligand>
</feature>
<feature type="binding site" evidence="8">
    <location>
        <begin position="15"/>
        <end position="17"/>
    </location>
    <ligand>
        <name>shikimate</name>
        <dbReference type="ChEBI" id="CHEBI:36208"/>
    </ligand>
</feature>
<dbReference type="PANTHER" id="PTHR21089">
    <property type="entry name" value="SHIKIMATE DEHYDROGENASE"/>
    <property type="match status" value="1"/>
</dbReference>
<comment type="function">
    <text evidence="8">Involved in the biosynthesis of the chorismate, which leads to the biosynthesis of aromatic amino acids. Catalyzes the reversible NADPH linked reduction of 3-dehydroshikimate (DHSA) to yield shikimate (SA).</text>
</comment>
<keyword evidence="4 8" id="KW-0521">NADP</keyword>
<evidence type="ECO:0000256" key="2">
    <source>
        <dbReference type="ARBA" id="ARBA00012962"/>
    </source>
</evidence>
<dbReference type="GO" id="GO:0050661">
    <property type="term" value="F:NADP binding"/>
    <property type="evidence" value="ECO:0007669"/>
    <property type="project" value="InterPro"/>
</dbReference>
<evidence type="ECO:0000313" key="14">
    <source>
        <dbReference type="Proteomes" id="UP001321249"/>
    </source>
</evidence>
<dbReference type="InterPro" id="IPR046346">
    <property type="entry name" value="Aminoacid_DH-like_N_sf"/>
</dbReference>
<evidence type="ECO:0000256" key="4">
    <source>
        <dbReference type="ARBA" id="ARBA00022857"/>
    </source>
</evidence>
<dbReference type="InterPro" id="IPR013708">
    <property type="entry name" value="Shikimate_DH-bd_N"/>
</dbReference>
<dbReference type="Pfam" id="PF08501">
    <property type="entry name" value="Shikimate_dh_N"/>
    <property type="match status" value="1"/>
</dbReference>
<comment type="subunit">
    <text evidence="8">Homodimer.</text>
</comment>
<feature type="binding site" evidence="8">
    <location>
        <position position="62"/>
    </location>
    <ligand>
        <name>shikimate</name>
        <dbReference type="ChEBI" id="CHEBI:36208"/>
    </ligand>
</feature>
<accession>A0AAJ6CSL3</accession>
<evidence type="ECO:0000313" key="12">
    <source>
        <dbReference type="EMBL" id="WFG39353.1"/>
    </source>
</evidence>
<reference evidence="13" key="3">
    <citation type="submission" date="2023-06" db="EMBL/GenBank/DDBJ databases">
        <title>Pangenomics reveal diversification of enzyme families and niche specialization in globally abundant SAR202 bacteria.</title>
        <authorList>
            <person name="Saw J.H.W."/>
        </authorList>
    </citation>
    <scope>NUCLEOTIDE SEQUENCE [LARGE SCALE GENOMIC DNA]</scope>
    <source>
        <strain evidence="13">JH1073</strain>
    </source>
</reference>
<feature type="binding site" evidence="8">
    <location>
        <position position="87"/>
    </location>
    <ligand>
        <name>shikimate</name>
        <dbReference type="ChEBI" id="CHEBI:36208"/>
    </ligand>
</feature>
<sequence>MSSNIGVMGHPIGHTKSPVFQQAGLDELGIEETFEAWDVAPEDLEEKVATFRASGFLAGCVTLPHKQAVIPMVDELTEAAEAVGAVNWIFNRDGKLVGHNTDGSGFLRALKEKAGFDPKGADAVVFGAGGAARAIVYALKGAGVNRLTIANRTVEKAQALASDFSEGRFKPNAIDMSRDSLSNHVPYATLLVNTTSLGMAGGPAELATPVTAEMISADAVGYDAVYAPPMTKFLREVEEAGGEPAGGITMLVFQGIEGFEMATGQKAPVDTMFAAIEKALKEG</sequence>
<feature type="binding site" evidence="8">
    <location>
        <position position="226"/>
    </location>
    <ligand>
        <name>shikimate</name>
        <dbReference type="ChEBI" id="CHEBI:36208"/>
    </ligand>
</feature>
<dbReference type="SUPFAM" id="SSF51735">
    <property type="entry name" value="NAD(P)-binding Rossmann-fold domains"/>
    <property type="match status" value="1"/>
</dbReference>
<dbReference type="EMBL" id="CP046147">
    <property type="protein sequence ID" value="WFG39353.1"/>
    <property type="molecule type" value="Genomic_DNA"/>
</dbReference>
<keyword evidence="3 8" id="KW-0028">Amino-acid biosynthesis</keyword>
<evidence type="ECO:0000256" key="3">
    <source>
        <dbReference type="ARBA" id="ARBA00022605"/>
    </source>
</evidence>
<dbReference type="Proteomes" id="UP001321249">
    <property type="component" value="Unassembled WGS sequence"/>
</dbReference>
<evidence type="ECO:0000256" key="8">
    <source>
        <dbReference type="HAMAP-Rule" id="MF_00222"/>
    </source>
</evidence>
<dbReference type="GO" id="GO:0009073">
    <property type="term" value="P:aromatic amino acid family biosynthetic process"/>
    <property type="evidence" value="ECO:0007669"/>
    <property type="project" value="UniProtKB-KW"/>
</dbReference>
<evidence type="ECO:0000256" key="5">
    <source>
        <dbReference type="ARBA" id="ARBA00023002"/>
    </source>
</evidence>
<dbReference type="HAMAP" id="MF_00222">
    <property type="entry name" value="Shikimate_DH_AroE"/>
    <property type="match status" value="1"/>
</dbReference>
<dbReference type="PANTHER" id="PTHR21089:SF1">
    <property type="entry name" value="BIFUNCTIONAL 3-DEHYDROQUINATE DEHYDRATASE_SHIKIMATE DEHYDROGENASE, CHLOROPLASTIC"/>
    <property type="match status" value="1"/>
</dbReference>
<keyword evidence="6 8" id="KW-0057">Aromatic amino acid biosynthesis</keyword>
<dbReference type="InterPro" id="IPR011342">
    <property type="entry name" value="Shikimate_DH"/>
</dbReference>
<keyword evidence="5 8" id="KW-0560">Oxidoreductase</keyword>
<dbReference type="AlphaFoldDB" id="A0AAJ6CSL3"/>
<dbReference type="InterPro" id="IPR006151">
    <property type="entry name" value="Shikm_DH/Glu-tRNA_Rdtase"/>
</dbReference>
<dbReference type="CDD" id="cd01065">
    <property type="entry name" value="NAD_bind_Shikimate_DH"/>
    <property type="match status" value="1"/>
</dbReference>
<evidence type="ECO:0000259" key="10">
    <source>
        <dbReference type="Pfam" id="PF08501"/>
    </source>
</evidence>
<feature type="binding site" evidence="8">
    <location>
        <position position="254"/>
    </location>
    <ligand>
        <name>shikimate</name>
        <dbReference type="ChEBI" id="CHEBI:36208"/>
    </ligand>
</feature>
<dbReference type="NCBIfam" id="TIGR00507">
    <property type="entry name" value="aroE"/>
    <property type="match status" value="1"/>
</dbReference>
<dbReference type="EMBL" id="WMBE01000001">
    <property type="protein sequence ID" value="MDG0865918.1"/>
    <property type="molecule type" value="Genomic_DNA"/>
</dbReference>
<evidence type="ECO:0000256" key="7">
    <source>
        <dbReference type="ARBA" id="ARBA00049442"/>
    </source>
</evidence>
<dbReference type="GO" id="GO:0019632">
    <property type="term" value="P:shikimate metabolic process"/>
    <property type="evidence" value="ECO:0007669"/>
    <property type="project" value="InterPro"/>
</dbReference>
<evidence type="ECO:0000313" key="13">
    <source>
        <dbReference type="Proteomes" id="UP001219901"/>
    </source>
</evidence>
<comment type="catalytic activity">
    <reaction evidence="7 8">
        <text>shikimate + NADP(+) = 3-dehydroshikimate + NADPH + H(+)</text>
        <dbReference type="Rhea" id="RHEA:17737"/>
        <dbReference type="ChEBI" id="CHEBI:15378"/>
        <dbReference type="ChEBI" id="CHEBI:16630"/>
        <dbReference type="ChEBI" id="CHEBI:36208"/>
        <dbReference type="ChEBI" id="CHEBI:57783"/>
        <dbReference type="ChEBI" id="CHEBI:58349"/>
        <dbReference type="EC" id="1.1.1.25"/>
    </reaction>
</comment>
<evidence type="ECO:0000256" key="6">
    <source>
        <dbReference type="ARBA" id="ARBA00023141"/>
    </source>
</evidence>
<dbReference type="GO" id="GO:0004764">
    <property type="term" value="F:shikimate 3-dehydrogenase (NADP+) activity"/>
    <property type="evidence" value="ECO:0007669"/>
    <property type="project" value="UniProtKB-UniRule"/>
</dbReference>
<reference evidence="12" key="2">
    <citation type="journal article" date="2023" name="Nat. Commun.">
        <title>Cultivation of marine bacteria of the SAR202 clade.</title>
        <authorList>
            <person name="Lim Y."/>
            <person name="Seo J.H."/>
            <person name="Giovannoni S.J."/>
            <person name="Kang I."/>
            <person name="Cho J.C."/>
        </authorList>
    </citation>
    <scope>NUCLEOTIDE SEQUENCE</scope>
    <source>
        <strain evidence="12">JH1073</strain>
    </source>
</reference>
<organism evidence="12 13">
    <name type="scientific">Candidatus Lucifugimonas marina</name>
    <dbReference type="NCBI Taxonomy" id="3038979"/>
    <lineage>
        <taxon>Bacteria</taxon>
        <taxon>Bacillati</taxon>
        <taxon>Chloroflexota</taxon>
        <taxon>Dehalococcoidia</taxon>
        <taxon>SAR202 cluster</taxon>
        <taxon>Candidatus Lucifugimonadales</taxon>
        <taxon>Candidatus Lucifugimonadaceae</taxon>
        <taxon>Candidatus Lucifugimonas</taxon>
    </lineage>
</organism>
<dbReference type="Gene3D" id="3.40.50.720">
    <property type="entry name" value="NAD(P)-binding Rossmann-like Domain"/>
    <property type="match status" value="1"/>
</dbReference>
<dbReference type="Gene3D" id="3.40.50.10860">
    <property type="entry name" value="Leucine Dehydrogenase, chain A, domain 1"/>
    <property type="match status" value="1"/>
</dbReference>
<keyword evidence="13" id="KW-1185">Reference proteome</keyword>
<dbReference type="RefSeq" id="WP_342822957.1">
    <property type="nucleotide sequence ID" value="NZ_CP046146.1"/>
</dbReference>
<dbReference type="GO" id="GO:0009423">
    <property type="term" value="P:chorismate biosynthetic process"/>
    <property type="evidence" value="ECO:0007669"/>
    <property type="project" value="UniProtKB-UniRule"/>
</dbReference>
<evidence type="ECO:0000313" key="11">
    <source>
        <dbReference type="EMBL" id="MDG0865918.1"/>
    </source>
</evidence>
<reference evidence="13 14" key="1">
    <citation type="submission" date="2019-11" db="EMBL/GenBank/DDBJ databases">
        <authorList>
            <person name="Cho J.-C."/>
        </authorList>
    </citation>
    <scope>NUCLEOTIDE SEQUENCE [LARGE SCALE GENOMIC DNA]</scope>
    <source>
        <strain evidence="12 13">JH1073</strain>
        <strain evidence="11 14">JH702</strain>
    </source>
</reference>
<comment type="similarity">
    <text evidence="8">Belongs to the shikimate dehydrogenase family.</text>
</comment>
<dbReference type="InterPro" id="IPR022893">
    <property type="entry name" value="Shikimate_DH_fam"/>
</dbReference>
<feature type="active site" description="Proton acceptor" evidence="8">
    <location>
        <position position="66"/>
    </location>
</feature>
<feature type="binding site" evidence="8">
    <location>
        <position position="247"/>
    </location>
    <ligand>
        <name>NADP(+)</name>
        <dbReference type="ChEBI" id="CHEBI:58349"/>
    </ligand>
</feature>
<dbReference type="Proteomes" id="UP001219901">
    <property type="component" value="Chromosome"/>
</dbReference>
<feature type="binding site" evidence="8">
    <location>
        <begin position="127"/>
        <end position="131"/>
    </location>
    <ligand>
        <name>NADP(+)</name>
        <dbReference type="ChEBI" id="CHEBI:58349"/>
    </ligand>
</feature>
<dbReference type="InterPro" id="IPR036291">
    <property type="entry name" value="NAD(P)-bd_dom_sf"/>
</dbReference>
<protein>
    <recommendedName>
        <fullName evidence="2 8">Shikimate dehydrogenase (NADP(+))</fullName>
        <shortName evidence="8">SDH</shortName>
        <ecNumber evidence="2 8">1.1.1.25</ecNumber>
    </recommendedName>
</protein>